<evidence type="ECO:0000313" key="3">
    <source>
        <dbReference type="Proteomes" id="UP000474630"/>
    </source>
</evidence>
<organism evidence="2 3">
    <name type="scientific">Draconibacterium halophilum</name>
    <dbReference type="NCBI Taxonomy" id="2706887"/>
    <lineage>
        <taxon>Bacteria</taxon>
        <taxon>Pseudomonadati</taxon>
        <taxon>Bacteroidota</taxon>
        <taxon>Bacteroidia</taxon>
        <taxon>Marinilabiliales</taxon>
        <taxon>Prolixibacteraceae</taxon>
        <taxon>Draconibacterium</taxon>
    </lineage>
</organism>
<sequence length="156" mass="17948">MAASVFIDTIHWSCGDFDKTNNKYFRVMKINGTYQDIIESKNIECILTIENKELSVSAPIKIFGQIKQPKNKKDFRCHEFSGNKNFSYTHIIKYIDTENKDIEIFAILSKKEAKKIDNILNGVWFRGNQAILAFVTTAIILAATIILFVIQNYCIK</sequence>
<dbReference type="AlphaFoldDB" id="A0A6C0RGZ0"/>
<keyword evidence="1" id="KW-0472">Membrane</keyword>
<dbReference type="RefSeq" id="WP_163347257.1">
    <property type="nucleotide sequence ID" value="NZ_CP048409.1"/>
</dbReference>
<dbReference type="EMBL" id="CP048409">
    <property type="protein sequence ID" value="QIA08803.1"/>
    <property type="molecule type" value="Genomic_DNA"/>
</dbReference>
<accession>A0A6C0RGZ0</accession>
<keyword evidence="3" id="KW-1185">Reference proteome</keyword>
<dbReference type="KEGG" id="drc:G0Q07_14220"/>
<evidence type="ECO:0000256" key="1">
    <source>
        <dbReference type="SAM" id="Phobius"/>
    </source>
</evidence>
<keyword evidence="1" id="KW-1133">Transmembrane helix</keyword>
<dbReference type="Proteomes" id="UP000474630">
    <property type="component" value="Chromosome"/>
</dbReference>
<keyword evidence="1" id="KW-0812">Transmembrane</keyword>
<feature type="transmembrane region" description="Helical" evidence="1">
    <location>
        <begin position="130"/>
        <end position="150"/>
    </location>
</feature>
<gene>
    <name evidence="2" type="ORF">G0Q07_14220</name>
</gene>
<protein>
    <submittedName>
        <fullName evidence="2">Uncharacterized protein</fullName>
    </submittedName>
</protein>
<reference evidence="2 3" key="1">
    <citation type="submission" date="2020-02" db="EMBL/GenBank/DDBJ databases">
        <title>Genome sequencing for Draconibacterium sp. strain M1.</title>
        <authorList>
            <person name="Park S.-J."/>
        </authorList>
    </citation>
    <scope>NUCLEOTIDE SEQUENCE [LARGE SCALE GENOMIC DNA]</scope>
    <source>
        <strain evidence="2 3">M1</strain>
    </source>
</reference>
<proteinExistence type="predicted"/>
<name>A0A6C0RGZ0_9BACT</name>
<evidence type="ECO:0000313" key="2">
    <source>
        <dbReference type="EMBL" id="QIA08803.1"/>
    </source>
</evidence>